<keyword evidence="6 10" id="KW-0548">Nucleotidyltransferase</keyword>
<reference evidence="11" key="2">
    <citation type="journal article" date="2021" name="PeerJ">
        <title>Extensive microbial diversity within the chicken gut microbiome revealed by metagenomics and culture.</title>
        <authorList>
            <person name="Gilroy R."/>
            <person name="Ravi A."/>
            <person name="Getino M."/>
            <person name="Pursley I."/>
            <person name="Horton D.L."/>
            <person name="Alikhan N.F."/>
            <person name="Baker D."/>
            <person name="Gharbi K."/>
            <person name="Hall N."/>
            <person name="Watson M."/>
            <person name="Adriaenssens E.M."/>
            <person name="Foster-Nyarko E."/>
            <person name="Jarju S."/>
            <person name="Secka A."/>
            <person name="Antonio M."/>
            <person name="Oren A."/>
            <person name="Chaudhuri R.R."/>
            <person name="La Ragione R."/>
            <person name="Hildebrand F."/>
            <person name="Pallen M.J."/>
        </authorList>
    </citation>
    <scope>NUCLEOTIDE SEQUENCE</scope>
    <source>
        <strain evidence="11">6019</strain>
    </source>
</reference>
<dbReference type="EC" id="2.7.7.6" evidence="2 10"/>
<dbReference type="EMBL" id="FOIT01000001">
    <property type="protein sequence ID" value="SEV81062.1"/>
    <property type="molecule type" value="Genomic_DNA"/>
</dbReference>
<dbReference type="InterPro" id="IPR036161">
    <property type="entry name" value="RPB6/omega-like_sf"/>
</dbReference>
<evidence type="ECO:0000256" key="6">
    <source>
        <dbReference type="ARBA" id="ARBA00022695"/>
    </source>
</evidence>
<reference evidence="11" key="3">
    <citation type="submission" date="2021-09" db="EMBL/GenBank/DDBJ databases">
        <authorList>
            <person name="Gilroy R."/>
        </authorList>
    </citation>
    <scope>NUCLEOTIDE SEQUENCE</scope>
    <source>
        <strain evidence="11">6019</strain>
    </source>
</reference>
<evidence type="ECO:0000256" key="4">
    <source>
        <dbReference type="ARBA" id="ARBA00022478"/>
    </source>
</evidence>
<dbReference type="Proteomes" id="UP000763505">
    <property type="component" value="Unassembled WGS sequence"/>
</dbReference>
<dbReference type="GO" id="GO:0003899">
    <property type="term" value="F:DNA-directed RNA polymerase activity"/>
    <property type="evidence" value="ECO:0007669"/>
    <property type="project" value="UniProtKB-UniRule"/>
</dbReference>
<reference evidence="12 13" key="1">
    <citation type="submission" date="2016-10" db="EMBL/GenBank/DDBJ databases">
        <authorList>
            <person name="Varghese N."/>
            <person name="Submissions S."/>
        </authorList>
    </citation>
    <scope>NUCLEOTIDE SEQUENCE [LARGE SCALE GENOMIC DNA]</scope>
    <source>
        <strain evidence="12 13">IBRC-M10081</strain>
    </source>
</reference>
<dbReference type="EMBL" id="DYYI01000022">
    <property type="protein sequence ID" value="HJE19220.1"/>
    <property type="molecule type" value="Genomic_DNA"/>
</dbReference>
<dbReference type="GO" id="GO:0006351">
    <property type="term" value="P:DNA-templated transcription"/>
    <property type="evidence" value="ECO:0007669"/>
    <property type="project" value="UniProtKB-UniRule"/>
</dbReference>
<dbReference type="SMART" id="SM01409">
    <property type="entry name" value="RNA_pol_Rpb6"/>
    <property type="match status" value="1"/>
</dbReference>
<evidence type="ECO:0000256" key="7">
    <source>
        <dbReference type="ARBA" id="ARBA00023163"/>
    </source>
</evidence>
<dbReference type="PANTHER" id="PTHR34476">
    <property type="entry name" value="DNA-DIRECTED RNA POLYMERASE SUBUNIT OMEGA"/>
    <property type="match status" value="1"/>
</dbReference>
<evidence type="ECO:0000256" key="3">
    <source>
        <dbReference type="ARBA" id="ARBA00013725"/>
    </source>
</evidence>
<comment type="subunit">
    <text evidence="10">The RNAP catalytic core consists of 2 alpha, 1 beta, 1 beta' and 1 omega subunit. When a sigma factor is associated with the core the holoenzyme is formed, which can initiate transcription.</text>
</comment>
<dbReference type="GO" id="GO:0003677">
    <property type="term" value="F:DNA binding"/>
    <property type="evidence" value="ECO:0007669"/>
    <property type="project" value="UniProtKB-UniRule"/>
</dbReference>
<evidence type="ECO:0000256" key="10">
    <source>
        <dbReference type="HAMAP-Rule" id="MF_00366"/>
    </source>
</evidence>
<evidence type="ECO:0000256" key="9">
    <source>
        <dbReference type="ARBA" id="ARBA00048552"/>
    </source>
</evidence>
<dbReference type="PANTHER" id="PTHR34476:SF1">
    <property type="entry name" value="DNA-DIRECTED RNA POLYMERASE SUBUNIT OMEGA"/>
    <property type="match status" value="1"/>
</dbReference>
<dbReference type="SUPFAM" id="SSF63562">
    <property type="entry name" value="RPB6/omega subunit-like"/>
    <property type="match status" value="1"/>
</dbReference>
<keyword evidence="4 10" id="KW-0240">DNA-directed RNA polymerase</keyword>
<dbReference type="AlphaFoldDB" id="A0A662Z2J1"/>
<keyword evidence="7 10" id="KW-0804">Transcription</keyword>
<dbReference type="Gene3D" id="3.90.940.10">
    <property type="match status" value="1"/>
</dbReference>
<dbReference type="NCBIfam" id="TIGR00690">
    <property type="entry name" value="rpoZ"/>
    <property type="match status" value="1"/>
</dbReference>
<evidence type="ECO:0000256" key="5">
    <source>
        <dbReference type="ARBA" id="ARBA00022679"/>
    </source>
</evidence>
<keyword evidence="5 10" id="KW-0808">Transferase</keyword>
<name>A0A662Z2J1_9STAP</name>
<dbReference type="RefSeq" id="WP_091472798.1">
    <property type="nucleotide sequence ID" value="NZ_FOIT01000001.1"/>
</dbReference>
<evidence type="ECO:0000256" key="8">
    <source>
        <dbReference type="ARBA" id="ARBA00029924"/>
    </source>
</evidence>
<gene>
    <name evidence="10 11" type="primary">rpoZ</name>
    <name evidence="11" type="ORF">K8V35_02575</name>
    <name evidence="12" type="ORF">SAMN05192557_0133</name>
</gene>
<dbReference type="InterPro" id="IPR006110">
    <property type="entry name" value="Pol_omega/Rpo6/RPB6"/>
</dbReference>
<dbReference type="HAMAP" id="MF_00366">
    <property type="entry name" value="RNApol_bact_RpoZ"/>
    <property type="match status" value="1"/>
</dbReference>
<evidence type="ECO:0000313" key="13">
    <source>
        <dbReference type="Proteomes" id="UP000243605"/>
    </source>
</evidence>
<comment type="catalytic activity">
    <reaction evidence="9 10">
        <text>RNA(n) + a ribonucleoside 5'-triphosphate = RNA(n+1) + diphosphate</text>
        <dbReference type="Rhea" id="RHEA:21248"/>
        <dbReference type="Rhea" id="RHEA-COMP:14527"/>
        <dbReference type="Rhea" id="RHEA-COMP:17342"/>
        <dbReference type="ChEBI" id="CHEBI:33019"/>
        <dbReference type="ChEBI" id="CHEBI:61557"/>
        <dbReference type="ChEBI" id="CHEBI:140395"/>
        <dbReference type="EC" id="2.7.7.6"/>
    </reaction>
</comment>
<comment type="similarity">
    <text evidence="1 10">Belongs to the RNA polymerase subunit omega family.</text>
</comment>
<organism evidence="12 13">
    <name type="scientific">Aliicoccus persicus</name>
    <dbReference type="NCBI Taxonomy" id="930138"/>
    <lineage>
        <taxon>Bacteria</taxon>
        <taxon>Bacillati</taxon>
        <taxon>Bacillota</taxon>
        <taxon>Bacilli</taxon>
        <taxon>Bacillales</taxon>
        <taxon>Staphylococcaceae</taxon>
        <taxon>Aliicoccus</taxon>
    </lineage>
</organism>
<evidence type="ECO:0000313" key="11">
    <source>
        <dbReference type="EMBL" id="HJE19220.1"/>
    </source>
</evidence>
<sequence length="64" mass="7385">MLYPPLHELKKNQNSKYLIVTMAAKRARELQDYPSRTTLENYDSYKEVGKALEEIAAHTVTSTK</sequence>
<comment type="function">
    <text evidence="10">Promotes RNA polymerase assembly. Latches the N- and C-terminal regions of the beta' subunit thereby facilitating its interaction with the beta and alpha subunits.</text>
</comment>
<dbReference type="InterPro" id="IPR003716">
    <property type="entry name" value="DNA-dir_RNA_pol_omega"/>
</dbReference>
<dbReference type="GO" id="GO:0000428">
    <property type="term" value="C:DNA-directed RNA polymerase complex"/>
    <property type="evidence" value="ECO:0007669"/>
    <property type="project" value="UniProtKB-KW"/>
</dbReference>
<dbReference type="Pfam" id="PF01192">
    <property type="entry name" value="RNA_pol_Rpb6"/>
    <property type="match status" value="1"/>
</dbReference>
<proteinExistence type="inferred from homology"/>
<keyword evidence="13" id="KW-1185">Reference proteome</keyword>
<evidence type="ECO:0000256" key="2">
    <source>
        <dbReference type="ARBA" id="ARBA00012418"/>
    </source>
</evidence>
<evidence type="ECO:0000256" key="1">
    <source>
        <dbReference type="ARBA" id="ARBA00006711"/>
    </source>
</evidence>
<evidence type="ECO:0000313" key="12">
    <source>
        <dbReference type="EMBL" id="SEV81062.1"/>
    </source>
</evidence>
<dbReference type="OrthoDB" id="9815459at2"/>
<protein>
    <recommendedName>
        <fullName evidence="3 10">DNA-directed RNA polymerase subunit omega</fullName>
        <shortName evidence="10">RNAP omega subunit</shortName>
        <ecNumber evidence="2 10">2.7.7.6</ecNumber>
    </recommendedName>
    <alternativeName>
        <fullName evidence="10">RNA polymerase omega subunit</fullName>
    </alternativeName>
    <alternativeName>
        <fullName evidence="8 10">Transcriptase subunit omega</fullName>
    </alternativeName>
</protein>
<dbReference type="Proteomes" id="UP000243605">
    <property type="component" value="Unassembled WGS sequence"/>
</dbReference>
<accession>A0A662Z2J1</accession>